<dbReference type="PANTHER" id="PTHR21661:SF35">
    <property type="entry name" value="EPOXIDE HYDROLASE"/>
    <property type="match status" value="1"/>
</dbReference>
<comment type="catalytic activity">
    <reaction evidence="6">
        <text>cis-stilbene oxide + H2O = (1R,2R)-hydrobenzoin</text>
        <dbReference type="Rhea" id="RHEA:23900"/>
        <dbReference type="ChEBI" id="CHEBI:15377"/>
        <dbReference type="ChEBI" id="CHEBI:50004"/>
        <dbReference type="ChEBI" id="CHEBI:50014"/>
        <dbReference type="EC" id="3.3.2.9"/>
    </reaction>
</comment>
<keyword evidence="5 6" id="KW-0378">Hydrolase</keyword>
<evidence type="ECO:0000256" key="3">
    <source>
        <dbReference type="ARBA" id="ARBA00010088"/>
    </source>
</evidence>
<comment type="similarity">
    <text evidence="3 6">Belongs to the peptidase S33 family.</text>
</comment>
<dbReference type="InterPro" id="IPR016292">
    <property type="entry name" value="Epoxide_hydrolase"/>
</dbReference>
<evidence type="ECO:0000256" key="4">
    <source>
        <dbReference type="ARBA" id="ARBA00022797"/>
    </source>
</evidence>
<dbReference type="SUPFAM" id="SSF53474">
    <property type="entry name" value="alpha/beta-Hydrolases"/>
    <property type="match status" value="1"/>
</dbReference>
<dbReference type="EMBL" id="JARKIK010002930">
    <property type="protein sequence ID" value="KAK8719140.1"/>
    <property type="molecule type" value="Genomic_DNA"/>
</dbReference>
<comment type="catalytic activity">
    <reaction evidence="1 6">
        <text>1-(4-methoxyphenyl)-N-methyl-N-[(3-methyloxetan-3-yl)methyl]methanamine + H2O = 2-{[(4-methoxybenzyl)(methyl)amino]methyl}-2-methylpropane-1,3-diol</text>
        <dbReference type="Rhea" id="RHEA:55764"/>
        <dbReference type="ChEBI" id="CHEBI:15377"/>
        <dbReference type="ChEBI" id="CHEBI:139161"/>
        <dbReference type="ChEBI" id="CHEBI:139164"/>
        <dbReference type="EC" id="3.3.2.9"/>
    </reaction>
</comment>
<feature type="active site" description="Proton acceptor" evidence="7">
    <location>
        <position position="433"/>
    </location>
</feature>
<reference evidence="10" key="2">
    <citation type="submission" date="2024-01" db="EMBL/GenBank/DDBJ databases">
        <authorList>
            <person name="He J."/>
            <person name="Wang M."/>
            <person name="Zheng J."/>
            <person name="Liu Z."/>
        </authorList>
    </citation>
    <scope>NUCLEOTIDE SEQUENCE</scope>
    <source>
        <strain evidence="10">ZL_2023a</strain>
        <tissue evidence="10">Muscle</tissue>
    </source>
</reference>
<name>A0AAW0VPX3_CHEQU</name>
<dbReference type="GO" id="GO:0005789">
    <property type="term" value="C:endoplasmic reticulum membrane"/>
    <property type="evidence" value="ECO:0007669"/>
    <property type="project" value="UniProtKB-SubCell"/>
</dbReference>
<keyword evidence="6" id="KW-0256">Endoplasmic reticulum</keyword>
<dbReference type="Proteomes" id="UP001445076">
    <property type="component" value="Unassembled WGS sequence"/>
</dbReference>
<keyword evidence="11" id="KW-1185">Reference proteome</keyword>
<dbReference type="PRINTS" id="PR00412">
    <property type="entry name" value="EPOXHYDRLASE"/>
</dbReference>
<dbReference type="InterPro" id="IPR029058">
    <property type="entry name" value="AB_hydrolase_fold"/>
</dbReference>
<dbReference type="EC" id="3.3.2.9" evidence="6"/>
<dbReference type="Pfam" id="PF06441">
    <property type="entry name" value="EHN"/>
    <property type="match status" value="1"/>
</dbReference>
<evidence type="ECO:0000256" key="1">
    <source>
        <dbReference type="ARBA" id="ARBA00000221"/>
    </source>
</evidence>
<reference evidence="10 11" key="1">
    <citation type="journal article" date="2024" name="BMC Genomics">
        <title>Genome assembly of redclaw crayfish (Cherax quadricarinatus) provides insights into its immune adaptation and hypoxia tolerance.</title>
        <authorList>
            <person name="Liu Z."/>
            <person name="Zheng J."/>
            <person name="Li H."/>
            <person name="Fang K."/>
            <person name="Wang S."/>
            <person name="He J."/>
            <person name="Zhou D."/>
            <person name="Weng S."/>
            <person name="Chi M."/>
            <person name="Gu Z."/>
            <person name="He J."/>
            <person name="Li F."/>
            <person name="Wang M."/>
        </authorList>
    </citation>
    <scope>NUCLEOTIDE SEQUENCE [LARGE SCALE GENOMIC DNA]</scope>
    <source>
        <strain evidence="10">ZL_2023a</strain>
    </source>
</reference>
<organism evidence="10 11">
    <name type="scientific">Cherax quadricarinatus</name>
    <name type="common">Australian red claw crayfish</name>
    <dbReference type="NCBI Taxonomy" id="27406"/>
    <lineage>
        <taxon>Eukaryota</taxon>
        <taxon>Metazoa</taxon>
        <taxon>Ecdysozoa</taxon>
        <taxon>Arthropoda</taxon>
        <taxon>Crustacea</taxon>
        <taxon>Multicrustacea</taxon>
        <taxon>Malacostraca</taxon>
        <taxon>Eumalacostraca</taxon>
        <taxon>Eucarida</taxon>
        <taxon>Decapoda</taxon>
        <taxon>Pleocyemata</taxon>
        <taxon>Astacidea</taxon>
        <taxon>Parastacoidea</taxon>
        <taxon>Parastacidae</taxon>
        <taxon>Cherax</taxon>
    </lineage>
</organism>
<dbReference type="EMBL" id="JARKIK010002930">
    <property type="protein sequence ID" value="KAK8719139.1"/>
    <property type="molecule type" value="Genomic_DNA"/>
</dbReference>
<evidence type="ECO:0000256" key="6">
    <source>
        <dbReference type="PIRNR" id="PIRNR001112"/>
    </source>
</evidence>
<feature type="domain" description="Epoxide hydrolase N-terminal" evidence="9">
    <location>
        <begin position="50"/>
        <end position="161"/>
    </location>
</feature>
<evidence type="ECO:0000256" key="8">
    <source>
        <dbReference type="SAM" id="SignalP"/>
    </source>
</evidence>
<keyword evidence="6" id="KW-0472">Membrane</keyword>
<dbReference type="InterPro" id="IPR010497">
    <property type="entry name" value="Epoxide_hydro_N"/>
</dbReference>
<accession>A0AAW0VPX3</accession>
<feature type="active site" description="Nucleophile" evidence="7">
    <location>
        <position position="227"/>
    </location>
</feature>
<dbReference type="AlphaFoldDB" id="A0AAW0VPX3"/>
<dbReference type="InterPro" id="IPR000639">
    <property type="entry name" value="Epox_hydrolase-like"/>
</dbReference>
<sequence length="458" mass="51772">MSWSRLMVVGLMVVVVSYKVKYMMKEPPLPHLEPDPWWGPGEPQDEDVSINRFSISVSDEDLRDFKARLALPLRLTPALEDANFTYGMNSDTLQEIVEHWREKYDWRKREARLNSYPHFKTRIEGLDIHFMRANSKIGSAKNVKAVPLLLIHGWPGSFVEFYDILPLLNHPQEGSNVVFDVICASIPGYGFSQSSSKQGFGNIETAQVFLKLMKRLGYEKFYLQGGDWGSLIATNMAIMYPDHILGVHVNMVFVNSPAVTLKMILGAYLPAGVLVAKEDQNKLYPLSNLFSMMVIESGYMHIQSTKPDTIGAALNQNPVSLAAYILEKFSTWTHKDNPHKPDGGLLHSNFPISLDNMLDNICIYWFTNSITTSVRFYSEGFNKKTYGKLDTIPVRVPAGLASFPQEILNLPKNFIAHKFYNIVTYNEQPAGGHFAAMERPALLAVDLHKFVTTLEKTT</sequence>
<keyword evidence="8" id="KW-0732">Signal</keyword>
<evidence type="ECO:0000313" key="11">
    <source>
        <dbReference type="Proteomes" id="UP001445076"/>
    </source>
</evidence>
<feature type="chain" id="PRO_5044717232" description="Epoxide hydrolase" evidence="8">
    <location>
        <begin position="19"/>
        <end position="458"/>
    </location>
</feature>
<evidence type="ECO:0000256" key="2">
    <source>
        <dbReference type="ARBA" id="ARBA00004111"/>
    </source>
</evidence>
<dbReference type="GO" id="GO:0033961">
    <property type="term" value="F:cis-stilbene-oxide hydrolase activity"/>
    <property type="evidence" value="ECO:0007669"/>
    <property type="project" value="UniProtKB-UniRule"/>
</dbReference>
<keyword evidence="4 6" id="KW-0058">Aromatic hydrocarbons catabolism</keyword>
<evidence type="ECO:0000256" key="5">
    <source>
        <dbReference type="ARBA" id="ARBA00022801"/>
    </source>
</evidence>
<feature type="active site" description="Proton donor" evidence="7">
    <location>
        <position position="377"/>
    </location>
</feature>
<evidence type="ECO:0000259" key="9">
    <source>
        <dbReference type="Pfam" id="PF06441"/>
    </source>
</evidence>
<dbReference type="PIRSF" id="PIRSF001112">
    <property type="entry name" value="Epoxide_hydrolase"/>
    <property type="match status" value="1"/>
</dbReference>
<evidence type="ECO:0000256" key="7">
    <source>
        <dbReference type="PIRSR" id="PIRSR001112-1"/>
    </source>
</evidence>
<dbReference type="PANTHER" id="PTHR21661">
    <property type="entry name" value="EPOXIDE HYDROLASE 1-RELATED"/>
    <property type="match status" value="1"/>
</dbReference>
<dbReference type="Gene3D" id="3.40.50.1820">
    <property type="entry name" value="alpha/beta hydrolase"/>
    <property type="match status" value="1"/>
</dbReference>
<feature type="signal peptide" evidence="8">
    <location>
        <begin position="1"/>
        <end position="18"/>
    </location>
</feature>
<proteinExistence type="inferred from homology"/>
<dbReference type="GO" id="GO:0097176">
    <property type="term" value="P:epoxide metabolic process"/>
    <property type="evidence" value="ECO:0007669"/>
    <property type="project" value="TreeGrafter"/>
</dbReference>
<comment type="subcellular location">
    <subcellularLocation>
        <location evidence="6">Endoplasmic reticulum membrane</location>
    </subcellularLocation>
    <subcellularLocation>
        <location evidence="2">Microsome membrane</location>
        <topology evidence="2">Single-pass membrane protein</topology>
    </subcellularLocation>
</comment>
<evidence type="ECO:0000313" key="10">
    <source>
        <dbReference type="EMBL" id="KAK8719139.1"/>
    </source>
</evidence>
<protein>
    <recommendedName>
        <fullName evidence="6">Epoxide hydrolase</fullName>
        <ecNumber evidence="6">3.3.2.9</ecNumber>
    </recommendedName>
</protein>
<gene>
    <name evidence="10" type="ORF">OTU49_014219</name>
</gene>
<comment type="caution">
    <text evidence="10">The sequence shown here is derived from an EMBL/GenBank/DDBJ whole genome shotgun (WGS) entry which is preliminary data.</text>
</comment>